<dbReference type="OrthoDB" id="5345350at2"/>
<keyword evidence="10" id="KW-1185">Reference proteome</keyword>
<dbReference type="Pfam" id="PF01127">
    <property type="entry name" value="Sdh_cyt"/>
    <property type="match status" value="1"/>
</dbReference>
<evidence type="ECO:0000256" key="3">
    <source>
        <dbReference type="ARBA" id="ARBA00022692"/>
    </source>
</evidence>
<sequence length="215" mass="24207">MLVQKTLTKNPRSEAWIELLELITGLFLALFVQMHILAVSNILFGAAAFDHKSAQMDEYYISHVAIVLVCAAIIAHGILAMRKAPWRIQEAQIVWRHAKLVQHDETWYWLVQIVTGAAVLILATIHIAGVLTTWPIQAARSAARVQSGGFIFYLILIGIAEIHAFLGVYRIFIKWGWWPRRPIFKYLVYTAIAFSTLGVFALFVFLLFISAGGAQ</sequence>
<reference evidence="10" key="2">
    <citation type="submission" date="2011-03" db="EMBL/GenBank/DDBJ databases">
        <title>The complete genome of Desulfobacca acetoxidans DSM 11109.</title>
        <authorList>
            <consortium name="US DOE Joint Genome Institute (JGI-PGF)"/>
            <person name="Lucas S."/>
            <person name="Copeland A."/>
            <person name="Lapidus A."/>
            <person name="Bruce D."/>
            <person name="Goodwin L."/>
            <person name="Pitluck S."/>
            <person name="Peters L."/>
            <person name="Kyrpides N."/>
            <person name="Mavromatis K."/>
            <person name="Ivanova N."/>
            <person name="Ovchinnikova G."/>
            <person name="Teshima H."/>
            <person name="Detter J.C."/>
            <person name="Han C."/>
            <person name="Land M."/>
            <person name="Hauser L."/>
            <person name="Markowitz V."/>
            <person name="Cheng J.-F."/>
            <person name="Hugenholtz P."/>
            <person name="Woyke T."/>
            <person name="Wu D."/>
            <person name="Spring S."/>
            <person name="Schueler E."/>
            <person name="Brambilla E."/>
            <person name="Klenk H.-P."/>
            <person name="Eisen J.A."/>
        </authorList>
    </citation>
    <scope>NUCLEOTIDE SEQUENCE [LARGE SCALE GENOMIC DNA]</scope>
    <source>
        <strain evidence="10">ATCC 700848 / DSM 11109 / ASRB2</strain>
    </source>
</reference>
<accession>F2NGW6</accession>
<name>F2NGW6_DESAR</name>
<evidence type="ECO:0000256" key="4">
    <source>
        <dbReference type="ARBA" id="ARBA00022723"/>
    </source>
</evidence>
<dbReference type="RefSeq" id="WP_013705850.1">
    <property type="nucleotide sequence ID" value="NC_015388.1"/>
</dbReference>
<evidence type="ECO:0000256" key="5">
    <source>
        <dbReference type="ARBA" id="ARBA00022989"/>
    </source>
</evidence>
<evidence type="ECO:0000313" key="9">
    <source>
        <dbReference type="EMBL" id="AEB08737.1"/>
    </source>
</evidence>
<evidence type="ECO:0000256" key="1">
    <source>
        <dbReference type="ARBA" id="ARBA00004370"/>
    </source>
</evidence>
<dbReference type="HOGENOM" id="CLU_075821_1_0_7"/>
<keyword evidence="4" id="KW-0479">Metal-binding</keyword>
<evidence type="ECO:0000256" key="6">
    <source>
        <dbReference type="ARBA" id="ARBA00023004"/>
    </source>
</evidence>
<dbReference type="SUPFAM" id="SSF81343">
    <property type="entry name" value="Fumarate reductase respiratory complex transmembrane subunits"/>
    <property type="match status" value="1"/>
</dbReference>
<keyword evidence="2" id="KW-0349">Heme</keyword>
<dbReference type="Proteomes" id="UP000000483">
    <property type="component" value="Chromosome"/>
</dbReference>
<dbReference type="Gene3D" id="1.20.1300.10">
    <property type="entry name" value="Fumarate reductase/succinate dehydrogenase, transmembrane subunit"/>
    <property type="match status" value="1"/>
</dbReference>
<feature type="transmembrane region" description="Helical" evidence="8">
    <location>
        <begin position="59"/>
        <end position="79"/>
    </location>
</feature>
<evidence type="ECO:0000256" key="8">
    <source>
        <dbReference type="SAM" id="Phobius"/>
    </source>
</evidence>
<comment type="subcellular location">
    <subcellularLocation>
        <location evidence="1">Membrane</location>
    </subcellularLocation>
</comment>
<feature type="transmembrane region" description="Helical" evidence="8">
    <location>
        <begin position="150"/>
        <end position="172"/>
    </location>
</feature>
<protein>
    <submittedName>
        <fullName evidence="9">Succinate dehydrogenase/fumarate reductase, cytochrome b subunit</fullName>
    </submittedName>
</protein>
<keyword evidence="5 8" id="KW-1133">Transmembrane helix</keyword>
<feature type="transmembrane region" description="Helical" evidence="8">
    <location>
        <begin position="20"/>
        <end position="47"/>
    </location>
</feature>
<evidence type="ECO:0000256" key="7">
    <source>
        <dbReference type="ARBA" id="ARBA00023136"/>
    </source>
</evidence>
<feature type="transmembrane region" description="Helical" evidence="8">
    <location>
        <begin position="184"/>
        <end position="209"/>
    </location>
</feature>
<dbReference type="GO" id="GO:0016020">
    <property type="term" value="C:membrane"/>
    <property type="evidence" value="ECO:0007669"/>
    <property type="project" value="UniProtKB-SubCell"/>
</dbReference>
<reference evidence="9 10" key="1">
    <citation type="journal article" date="2011" name="Stand. Genomic Sci.">
        <title>Complete genome sequence of the acetate-degrading sulfate reducer Desulfobacca acetoxidans type strain (ASRB2).</title>
        <authorList>
            <person name="Goker M."/>
            <person name="Teshima H."/>
            <person name="Lapidus A."/>
            <person name="Nolan M."/>
            <person name="Lucas S."/>
            <person name="Hammon N."/>
            <person name="Deshpande S."/>
            <person name="Cheng J.F."/>
            <person name="Tapia R."/>
            <person name="Han C."/>
            <person name="Goodwin L."/>
            <person name="Pitluck S."/>
            <person name="Huntemann M."/>
            <person name="Liolios K."/>
            <person name="Ivanova N."/>
            <person name="Pagani I."/>
            <person name="Mavromatis K."/>
            <person name="Ovchinikova G."/>
            <person name="Pati A."/>
            <person name="Chen A."/>
            <person name="Palaniappan K."/>
            <person name="Land M."/>
            <person name="Hauser L."/>
            <person name="Brambilla E.M."/>
            <person name="Rohde M."/>
            <person name="Spring S."/>
            <person name="Detter J.C."/>
            <person name="Woyke T."/>
            <person name="Bristow J."/>
            <person name="Eisen J.A."/>
            <person name="Markowitz V."/>
            <person name="Hugenholtz P."/>
            <person name="Kyrpides N.C."/>
            <person name="Klenk H.P."/>
        </authorList>
    </citation>
    <scope>NUCLEOTIDE SEQUENCE [LARGE SCALE GENOMIC DNA]</scope>
    <source>
        <strain evidence="10">ATCC 700848 / DSM 11109 / ASRB2</strain>
    </source>
</reference>
<dbReference type="KEGG" id="dao:Desac_0859"/>
<dbReference type="InterPro" id="IPR034804">
    <property type="entry name" value="SQR/QFR_C/D"/>
</dbReference>
<evidence type="ECO:0000313" key="10">
    <source>
        <dbReference type="Proteomes" id="UP000000483"/>
    </source>
</evidence>
<gene>
    <name evidence="9" type="ordered locus">Desac_0859</name>
</gene>
<dbReference type="AlphaFoldDB" id="F2NGW6"/>
<dbReference type="GO" id="GO:0046872">
    <property type="term" value="F:metal ion binding"/>
    <property type="evidence" value="ECO:0007669"/>
    <property type="project" value="UniProtKB-KW"/>
</dbReference>
<dbReference type="EMBL" id="CP002629">
    <property type="protein sequence ID" value="AEB08737.1"/>
    <property type="molecule type" value="Genomic_DNA"/>
</dbReference>
<dbReference type="eggNOG" id="ENOG5032QPG">
    <property type="taxonomic scope" value="Bacteria"/>
</dbReference>
<organism evidence="9 10">
    <name type="scientific">Desulfobacca acetoxidans (strain ATCC 700848 / DSM 11109 / ASRB2)</name>
    <dbReference type="NCBI Taxonomy" id="880072"/>
    <lineage>
        <taxon>Bacteria</taxon>
        <taxon>Pseudomonadati</taxon>
        <taxon>Thermodesulfobacteriota</taxon>
        <taxon>Desulfobaccia</taxon>
        <taxon>Desulfobaccales</taxon>
        <taxon>Desulfobaccaceae</taxon>
        <taxon>Desulfobacca</taxon>
    </lineage>
</organism>
<keyword evidence="3 8" id="KW-0812">Transmembrane</keyword>
<dbReference type="STRING" id="880072.Desac_0859"/>
<keyword evidence="6" id="KW-0408">Iron</keyword>
<evidence type="ECO:0000256" key="2">
    <source>
        <dbReference type="ARBA" id="ARBA00022617"/>
    </source>
</evidence>
<keyword evidence="7 8" id="KW-0472">Membrane</keyword>
<feature type="transmembrane region" description="Helical" evidence="8">
    <location>
        <begin position="106"/>
        <end position="130"/>
    </location>
</feature>
<proteinExistence type="predicted"/>
<dbReference type="InterPro" id="IPR000701">
    <property type="entry name" value="SuccDH_FuR_B_TM-su"/>
</dbReference>